<dbReference type="PANTHER" id="PTHR46268">
    <property type="entry name" value="STRESS RESPONSE PROTEIN NHAX"/>
    <property type="match status" value="1"/>
</dbReference>
<feature type="domain" description="UspA" evidence="2">
    <location>
        <begin position="136"/>
        <end position="272"/>
    </location>
</feature>
<evidence type="ECO:0000313" key="4">
    <source>
        <dbReference type="Proteomes" id="UP001597492"/>
    </source>
</evidence>
<protein>
    <submittedName>
        <fullName evidence="3">Universal stress protein</fullName>
    </submittedName>
</protein>
<evidence type="ECO:0000313" key="3">
    <source>
        <dbReference type="EMBL" id="MFD2759320.1"/>
    </source>
</evidence>
<sequence>MVNRIVVGINGSDADAKAVEWAANLASRDGGTLLIFVVIDAGSAGAELEQRADELLAEHAAAARALAPTIELRTELHRAKSLPEGFEEVSASAGLLVIGRDSHSRRQRSPATVRIAAASKAPVVAVPAVDMTGRRGVVVGVDGSEVSTLALGFAAAEASSSVEPLIAVSSWQLQVGLGSEFAYDAEFVAISERSSADALDEALEPIVARYPNLKIERKVEEGHPVDVLNDAAETARLLVVGSHGRGAFRRLLLGSVSHELLQEPALPTMVVR</sequence>
<comment type="similarity">
    <text evidence="1">Belongs to the universal stress protein A family.</text>
</comment>
<dbReference type="InterPro" id="IPR006015">
    <property type="entry name" value="Universal_stress_UspA"/>
</dbReference>
<evidence type="ECO:0000256" key="1">
    <source>
        <dbReference type="ARBA" id="ARBA00008791"/>
    </source>
</evidence>
<keyword evidence="4" id="KW-1185">Reference proteome</keyword>
<reference evidence="4" key="1">
    <citation type="journal article" date="2019" name="Int. J. Syst. Evol. Microbiol.">
        <title>The Global Catalogue of Microorganisms (GCM) 10K type strain sequencing project: providing services to taxonomists for standard genome sequencing and annotation.</title>
        <authorList>
            <consortium name="The Broad Institute Genomics Platform"/>
            <consortium name="The Broad Institute Genome Sequencing Center for Infectious Disease"/>
            <person name="Wu L."/>
            <person name="Ma J."/>
        </authorList>
    </citation>
    <scope>NUCLEOTIDE SEQUENCE [LARGE SCALE GENOMIC DNA]</scope>
    <source>
        <strain evidence="4">TISTR 1514</strain>
    </source>
</reference>
<comment type="caution">
    <text evidence="3">The sequence shown here is derived from an EMBL/GenBank/DDBJ whole genome shotgun (WGS) entry which is preliminary data.</text>
</comment>
<organism evidence="3 4">
    <name type="scientific">Gulosibacter faecalis</name>
    <dbReference type="NCBI Taxonomy" id="272240"/>
    <lineage>
        <taxon>Bacteria</taxon>
        <taxon>Bacillati</taxon>
        <taxon>Actinomycetota</taxon>
        <taxon>Actinomycetes</taxon>
        <taxon>Micrococcales</taxon>
        <taxon>Microbacteriaceae</taxon>
        <taxon>Gulosibacter</taxon>
    </lineage>
</organism>
<dbReference type="InterPro" id="IPR006016">
    <property type="entry name" value="UspA"/>
</dbReference>
<dbReference type="EMBL" id="JBHUNE010000009">
    <property type="protein sequence ID" value="MFD2759320.1"/>
    <property type="molecule type" value="Genomic_DNA"/>
</dbReference>
<accession>A0ABW5V1I8</accession>
<dbReference type="SUPFAM" id="SSF52402">
    <property type="entry name" value="Adenine nucleotide alpha hydrolases-like"/>
    <property type="match status" value="2"/>
</dbReference>
<dbReference type="Pfam" id="PF00582">
    <property type="entry name" value="Usp"/>
    <property type="match status" value="2"/>
</dbReference>
<name>A0ABW5V1I8_9MICO</name>
<dbReference type="Proteomes" id="UP001597492">
    <property type="component" value="Unassembled WGS sequence"/>
</dbReference>
<gene>
    <name evidence="3" type="ORF">ACFSW7_13125</name>
</gene>
<dbReference type="Gene3D" id="3.40.50.620">
    <property type="entry name" value="HUPs"/>
    <property type="match status" value="2"/>
</dbReference>
<feature type="domain" description="UspA" evidence="2">
    <location>
        <begin position="1"/>
        <end position="127"/>
    </location>
</feature>
<evidence type="ECO:0000259" key="2">
    <source>
        <dbReference type="Pfam" id="PF00582"/>
    </source>
</evidence>
<dbReference type="PRINTS" id="PR01438">
    <property type="entry name" value="UNVRSLSTRESS"/>
</dbReference>
<proteinExistence type="inferred from homology"/>
<dbReference type="PANTHER" id="PTHR46268:SF6">
    <property type="entry name" value="UNIVERSAL STRESS PROTEIN UP12"/>
    <property type="match status" value="1"/>
</dbReference>
<dbReference type="InterPro" id="IPR014729">
    <property type="entry name" value="Rossmann-like_a/b/a_fold"/>
</dbReference>
<dbReference type="RefSeq" id="WP_019618833.1">
    <property type="nucleotide sequence ID" value="NZ_JBHUNE010000009.1"/>
</dbReference>